<comment type="caution">
    <text evidence="1">The sequence shown here is derived from an EMBL/GenBank/DDBJ whole genome shotgun (WGS) entry which is preliminary data.</text>
</comment>
<evidence type="ECO:0000313" key="2">
    <source>
        <dbReference type="Proteomes" id="UP001050691"/>
    </source>
</evidence>
<reference evidence="1" key="1">
    <citation type="submission" date="2021-10" db="EMBL/GenBank/DDBJ databases">
        <title>De novo Genome Assembly of Clathrus columnatus (Basidiomycota, Fungi) Using Illumina and Nanopore Sequence Data.</title>
        <authorList>
            <person name="Ogiso-Tanaka E."/>
            <person name="Itagaki H."/>
            <person name="Hosoya T."/>
            <person name="Hosaka K."/>
        </authorList>
    </citation>
    <scope>NUCLEOTIDE SEQUENCE</scope>
    <source>
        <strain evidence="1">MO-923</strain>
    </source>
</reference>
<protein>
    <submittedName>
        <fullName evidence="1">Uncharacterized protein</fullName>
    </submittedName>
</protein>
<accession>A0AAV5AQI0</accession>
<sequence>MNNDISSLASEIINETYQIGYRTCFAIGENYVINIGRIHNIAVTLSDAIAFIVVIRQVWGLWKLKRDSSLQDNKGLSESLIQQGVLRFSLSSLLLCEFTLDLRRRNSSDQSVSNIPTTSIQFGQNPVQSIQSAFGRLHEHIITEMGERNDPATIEVPGLEEPDSLRDGSHGVTLDHYDTFGQTQPELCIAE</sequence>
<gene>
    <name evidence="1" type="ORF">Clacol_010351</name>
</gene>
<keyword evidence="2" id="KW-1185">Reference proteome</keyword>
<name>A0AAV5AQI0_9AGAM</name>
<dbReference type="EMBL" id="BPWL01000012">
    <property type="protein sequence ID" value="GJJ16072.1"/>
    <property type="molecule type" value="Genomic_DNA"/>
</dbReference>
<proteinExistence type="predicted"/>
<evidence type="ECO:0000313" key="1">
    <source>
        <dbReference type="EMBL" id="GJJ16072.1"/>
    </source>
</evidence>
<organism evidence="1 2">
    <name type="scientific">Clathrus columnatus</name>
    <dbReference type="NCBI Taxonomy" id="1419009"/>
    <lineage>
        <taxon>Eukaryota</taxon>
        <taxon>Fungi</taxon>
        <taxon>Dikarya</taxon>
        <taxon>Basidiomycota</taxon>
        <taxon>Agaricomycotina</taxon>
        <taxon>Agaricomycetes</taxon>
        <taxon>Phallomycetidae</taxon>
        <taxon>Phallales</taxon>
        <taxon>Clathraceae</taxon>
        <taxon>Clathrus</taxon>
    </lineage>
</organism>
<dbReference type="AlphaFoldDB" id="A0AAV5AQI0"/>
<dbReference type="Proteomes" id="UP001050691">
    <property type="component" value="Unassembled WGS sequence"/>
</dbReference>